<dbReference type="EMBL" id="FPBF01000012">
    <property type="protein sequence ID" value="SFU20130.1"/>
    <property type="molecule type" value="Genomic_DNA"/>
</dbReference>
<dbReference type="AlphaFoldDB" id="A0A1I7E869"/>
<dbReference type="Pfam" id="PF14371">
    <property type="entry name" value="DUF4412"/>
    <property type="match status" value="1"/>
</dbReference>
<dbReference type="Proteomes" id="UP000199673">
    <property type="component" value="Unassembled WGS sequence"/>
</dbReference>
<feature type="signal peptide" evidence="1">
    <location>
        <begin position="1"/>
        <end position="22"/>
    </location>
</feature>
<evidence type="ECO:0000259" key="2">
    <source>
        <dbReference type="Pfam" id="PF14371"/>
    </source>
</evidence>
<name>A0A1I7E869_9BACT</name>
<dbReference type="InterPro" id="IPR025524">
    <property type="entry name" value="DUF4412"/>
</dbReference>
<evidence type="ECO:0000313" key="3">
    <source>
        <dbReference type="EMBL" id="SFU20130.1"/>
    </source>
</evidence>
<evidence type="ECO:0000256" key="1">
    <source>
        <dbReference type="SAM" id="SignalP"/>
    </source>
</evidence>
<reference evidence="4" key="1">
    <citation type="submission" date="2016-10" db="EMBL/GenBank/DDBJ databases">
        <authorList>
            <person name="Varghese N."/>
            <person name="Submissions S."/>
        </authorList>
    </citation>
    <scope>NUCLEOTIDE SEQUENCE [LARGE SCALE GENOMIC DNA]</scope>
    <source>
        <strain evidence="4">DSM 23445</strain>
    </source>
</reference>
<keyword evidence="1" id="KW-0732">Signal</keyword>
<accession>A0A1I7E869</accession>
<feature type="domain" description="DUF4412" evidence="2">
    <location>
        <begin position="97"/>
        <end position="240"/>
    </location>
</feature>
<sequence>MKRYSISKISILAFSLFFMVNAAECQILKKIREEMAVKPNSESAESDGENGLGGIDLAGMMGQTKDFKAPSEYSFDFQVTMEMQMEKGKSMTQVWKYNTADSYFGMEMSNMLIIYDLDSDVMVTLNPKDKTYTAMNTAMMGMFGNAADEEEDNIPEMRKTSETKTILGYTATKYIMENEDLKGEFWMAPDVEFDQSAFAKSLGSYSKNQVPLPEKMQGFMMEMTAFDKKGKVTSTMKVVQLGEINEVIDLGSYKNGMSF</sequence>
<dbReference type="OrthoDB" id="676537at2"/>
<evidence type="ECO:0000313" key="4">
    <source>
        <dbReference type="Proteomes" id="UP000199673"/>
    </source>
</evidence>
<dbReference type="RefSeq" id="WP_091698361.1">
    <property type="nucleotide sequence ID" value="NZ_FPBF01000012.1"/>
</dbReference>
<protein>
    <recommendedName>
        <fullName evidence="2">DUF4412 domain-containing protein</fullName>
    </recommendedName>
</protein>
<organism evidence="3 4">
    <name type="scientific">Algoriphagus locisalis</name>
    <dbReference type="NCBI Taxonomy" id="305507"/>
    <lineage>
        <taxon>Bacteria</taxon>
        <taxon>Pseudomonadati</taxon>
        <taxon>Bacteroidota</taxon>
        <taxon>Cytophagia</taxon>
        <taxon>Cytophagales</taxon>
        <taxon>Cyclobacteriaceae</taxon>
        <taxon>Algoriphagus</taxon>
    </lineage>
</organism>
<keyword evidence="4" id="KW-1185">Reference proteome</keyword>
<dbReference type="STRING" id="305507.SAMN04489724_0247"/>
<gene>
    <name evidence="3" type="ORF">SAMN04489724_0247</name>
</gene>
<proteinExistence type="predicted"/>
<feature type="chain" id="PRO_5011550628" description="DUF4412 domain-containing protein" evidence="1">
    <location>
        <begin position="23"/>
        <end position="259"/>
    </location>
</feature>